<gene>
    <name evidence="2" type="ORF">ERS008472_04079</name>
</gene>
<sequence length="139" mass="16158">MLLSFSEIQKKVNDLGKSVGIPESDLHIFSSSPGDGRPHISYDGGLYNYIYAERGVEFFRKTTSSKDELFYWIMSDFIYKVAFQYELENRVENRDGRRIAFNKALDLMGSISDEWRLKAQHEIDDILTKSPYTDTLKLK</sequence>
<dbReference type="Proteomes" id="UP000041882">
    <property type="component" value="Unassembled WGS sequence"/>
</dbReference>
<accession>A0A0T9R309</accession>
<evidence type="ECO:0000259" key="1">
    <source>
        <dbReference type="Pfam" id="PF15599"/>
    </source>
</evidence>
<dbReference type="InterPro" id="IPR028952">
    <property type="entry name" value="Imm63"/>
</dbReference>
<feature type="domain" description="Immunity protein 63" evidence="1">
    <location>
        <begin position="45"/>
        <end position="124"/>
    </location>
</feature>
<evidence type="ECO:0000313" key="2">
    <source>
        <dbReference type="EMBL" id="CNI42129.1"/>
    </source>
</evidence>
<keyword evidence="3" id="KW-1185">Reference proteome</keyword>
<dbReference type="Pfam" id="PF15599">
    <property type="entry name" value="Imm63"/>
    <property type="match status" value="1"/>
</dbReference>
<proteinExistence type="predicted"/>
<name>A0A0T9R309_9GAMM</name>
<evidence type="ECO:0000313" key="3">
    <source>
        <dbReference type="Proteomes" id="UP000041882"/>
    </source>
</evidence>
<dbReference type="AlphaFoldDB" id="A0A0T9R309"/>
<protein>
    <recommendedName>
        <fullName evidence="1">Immunity protein 63 domain-containing protein</fullName>
    </recommendedName>
</protein>
<reference evidence="3" key="1">
    <citation type="submission" date="2015-03" db="EMBL/GenBank/DDBJ databases">
        <authorList>
            <consortium name="Pathogen Informatics"/>
            <person name="Murphy D."/>
        </authorList>
    </citation>
    <scope>NUCLEOTIDE SEQUENCE [LARGE SCALE GENOMIC DNA]</scope>
    <source>
        <strain evidence="3">IP6945</strain>
    </source>
</reference>
<dbReference type="RefSeq" id="WP_050116548.1">
    <property type="nucleotide sequence ID" value="NZ_CABHXQ010000070.1"/>
</dbReference>
<dbReference type="EMBL" id="CQAW01000046">
    <property type="protein sequence ID" value="CNI42129.1"/>
    <property type="molecule type" value="Genomic_DNA"/>
</dbReference>
<organism evidence="2 3">
    <name type="scientific">Yersinia thracica</name>
    <dbReference type="NCBI Taxonomy" id="2890319"/>
    <lineage>
        <taxon>Bacteria</taxon>
        <taxon>Pseudomonadati</taxon>
        <taxon>Pseudomonadota</taxon>
        <taxon>Gammaproteobacteria</taxon>
        <taxon>Enterobacterales</taxon>
        <taxon>Yersiniaceae</taxon>
        <taxon>Yersinia</taxon>
    </lineage>
</organism>